<comment type="caution">
    <text evidence="5">The sequence shown here is derived from an EMBL/GenBank/DDBJ whole genome shotgun (WGS) entry which is preliminary data.</text>
</comment>
<reference evidence="6" key="1">
    <citation type="journal article" date="2019" name="Int. J. Syst. Evol. Microbiol.">
        <title>The Global Catalogue of Microorganisms (GCM) 10K type strain sequencing project: providing services to taxonomists for standard genome sequencing and annotation.</title>
        <authorList>
            <consortium name="The Broad Institute Genomics Platform"/>
            <consortium name="The Broad Institute Genome Sequencing Center for Infectious Disease"/>
            <person name="Wu L."/>
            <person name="Ma J."/>
        </authorList>
    </citation>
    <scope>NUCLEOTIDE SEQUENCE [LARGE SCALE GENOMIC DNA]</scope>
    <source>
        <strain evidence="6">JCM 16929</strain>
    </source>
</reference>
<dbReference type="Pfam" id="PF14361">
    <property type="entry name" value="RsbRD_N"/>
    <property type="match status" value="1"/>
</dbReference>
<gene>
    <name evidence="5" type="ORF">GCM10022236_49670</name>
</gene>
<dbReference type="PANTHER" id="PTHR33744:SF1">
    <property type="entry name" value="DNA-BINDING TRANSCRIPTIONAL ACTIVATOR ADER"/>
    <property type="match status" value="1"/>
</dbReference>
<evidence type="ECO:0000259" key="3">
    <source>
        <dbReference type="Pfam" id="PF14361"/>
    </source>
</evidence>
<feature type="domain" description="CdaR GGDEF-like" evidence="4">
    <location>
        <begin position="172"/>
        <end position="277"/>
    </location>
</feature>
<evidence type="ECO:0000313" key="5">
    <source>
        <dbReference type="EMBL" id="GAA3641096.1"/>
    </source>
</evidence>
<dbReference type="EMBL" id="BAABAB010000051">
    <property type="protein sequence ID" value="GAA3641096.1"/>
    <property type="molecule type" value="Genomic_DNA"/>
</dbReference>
<evidence type="ECO:0000313" key="6">
    <source>
        <dbReference type="Proteomes" id="UP001501490"/>
    </source>
</evidence>
<dbReference type="Pfam" id="PF17853">
    <property type="entry name" value="GGDEF_2"/>
    <property type="match status" value="1"/>
</dbReference>
<dbReference type="InterPro" id="IPR025751">
    <property type="entry name" value="RsbRD_N_dom"/>
</dbReference>
<evidence type="ECO:0000259" key="4">
    <source>
        <dbReference type="Pfam" id="PF17853"/>
    </source>
</evidence>
<comment type="similarity">
    <text evidence="1">Belongs to the CdaR family.</text>
</comment>
<keyword evidence="6" id="KW-1185">Reference proteome</keyword>
<sequence length="405" mass="44064">MTDQAADPVVVALSARLLPDAAELGRAMADRIKTEIPLYRDGQVVSDDELRSSCTANVRYILGTLARRPGISADAPRRTGAARAERGISYAAVLQAFRVGSRFIWEILVERCLPEERPVLTLAAADIWAVSDDLALQVTDVYRDTLAERARRDAQLRVALLDTLLDPATTAEDAWESAGLIDLPRRGEFVAVVGECPATGREALPGVEALLRGRGLLSLWRLDHDHQEGLVALRVGYRIERLAEDLAAIARGRLGFSDVFGEIDRAPEARRAARLACTAGTPGSTELVRYEQQPLAILLAGTPELARWYAGRVLGDVLAPDGEHAVLLETARVWLAEKGSTSAAAARLFLHRNTVRYRLRRLEQLTGRDLADPAELAEIRVALECARIHPGRSGTEPATGSDLLA</sequence>
<protein>
    <submittedName>
        <fullName evidence="5">Helix-turn-helix domain-containing protein</fullName>
    </submittedName>
</protein>
<dbReference type="Proteomes" id="UP001501490">
    <property type="component" value="Unassembled WGS sequence"/>
</dbReference>
<dbReference type="PANTHER" id="PTHR33744">
    <property type="entry name" value="CARBOHYDRATE DIACID REGULATOR"/>
    <property type="match status" value="1"/>
</dbReference>
<proteinExistence type="inferred from homology"/>
<dbReference type="RefSeq" id="WP_344809738.1">
    <property type="nucleotide sequence ID" value="NZ_BAABAB010000051.1"/>
</dbReference>
<dbReference type="InterPro" id="IPR025736">
    <property type="entry name" value="PucR_C-HTH_dom"/>
</dbReference>
<accession>A0ABP7AVW8</accession>
<evidence type="ECO:0000256" key="1">
    <source>
        <dbReference type="ARBA" id="ARBA00006754"/>
    </source>
</evidence>
<evidence type="ECO:0000259" key="2">
    <source>
        <dbReference type="Pfam" id="PF13556"/>
    </source>
</evidence>
<feature type="domain" description="PucR C-terminal helix-turn-helix" evidence="2">
    <location>
        <begin position="327"/>
        <end position="384"/>
    </location>
</feature>
<dbReference type="InterPro" id="IPR051448">
    <property type="entry name" value="CdaR-like_regulators"/>
</dbReference>
<dbReference type="Pfam" id="PF13556">
    <property type="entry name" value="HTH_30"/>
    <property type="match status" value="1"/>
</dbReference>
<name>A0ABP7AVW8_9ACTN</name>
<dbReference type="InterPro" id="IPR041522">
    <property type="entry name" value="CdaR_GGDEF"/>
</dbReference>
<dbReference type="InterPro" id="IPR042070">
    <property type="entry name" value="PucR_C-HTH_sf"/>
</dbReference>
<dbReference type="Gene3D" id="1.10.10.2840">
    <property type="entry name" value="PucR C-terminal helix-turn-helix domain"/>
    <property type="match status" value="1"/>
</dbReference>
<organism evidence="5 6">
    <name type="scientific">Microlunatus ginsengisoli</name>
    <dbReference type="NCBI Taxonomy" id="363863"/>
    <lineage>
        <taxon>Bacteria</taxon>
        <taxon>Bacillati</taxon>
        <taxon>Actinomycetota</taxon>
        <taxon>Actinomycetes</taxon>
        <taxon>Propionibacteriales</taxon>
        <taxon>Propionibacteriaceae</taxon>
        <taxon>Microlunatus</taxon>
    </lineage>
</organism>
<feature type="domain" description="RsbT co-antagonist protein RsbRD N-terminal" evidence="3">
    <location>
        <begin position="23"/>
        <end position="157"/>
    </location>
</feature>